<evidence type="ECO:0000256" key="2">
    <source>
        <dbReference type="ARBA" id="ARBA00008551"/>
    </source>
</evidence>
<keyword evidence="6" id="KW-0694">RNA-binding</keyword>
<dbReference type="PANTHER" id="PTHR16276:SF1">
    <property type="entry name" value="SMALL RIBOSOMAL SUBUNIT PROTEIN MS39"/>
    <property type="match status" value="1"/>
</dbReference>
<evidence type="ECO:0000313" key="13">
    <source>
        <dbReference type="EMBL" id="CAG9840000.1"/>
    </source>
</evidence>
<dbReference type="InterPro" id="IPR002885">
    <property type="entry name" value="PPR_rpt"/>
</dbReference>
<feature type="repeat" description="PPR" evidence="12">
    <location>
        <begin position="258"/>
        <end position="292"/>
    </location>
</feature>
<evidence type="ECO:0000256" key="4">
    <source>
        <dbReference type="ARBA" id="ARBA00022737"/>
    </source>
</evidence>
<proteinExistence type="inferred from homology"/>
<keyword evidence="7" id="KW-0809">Transit peptide</keyword>
<evidence type="ECO:0000256" key="7">
    <source>
        <dbReference type="ARBA" id="ARBA00022946"/>
    </source>
</evidence>
<dbReference type="InterPro" id="IPR055063">
    <property type="entry name" value="Rib_mS39_PPR"/>
</dbReference>
<evidence type="ECO:0000313" key="14">
    <source>
        <dbReference type="Proteomes" id="UP001153709"/>
    </source>
</evidence>
<dbReference type="Gene3D" id="1.25.40.10">
    <property type="entry name" value="Tetratricopeptide repeat domain"/>
    <property type="match status" value="2"/>
</dbReference>
<evidence type="ECO:0000256" key="1">
    <source>
        <dbReference type="ARBA" id="ARBA00004173"/>
    </source>
</evidence>
<dbReference type="InterPro" id="IPR011990">
    <property type="entry name" value="TPR-like_helical_dom_sf"/>
</dbReference>
<protein>
    <recommendedName>
        <fullName evidence="11">Small ribosomal subunit protein mS39</fullName>
    </recommendedName>
</protein>
<reference evidence="13" key="1">
    <citation type="submission" date="2022-01" db="EMBL/GenBank/DDBJ databases">
        <authorList>
            <person name="King R."/>
        </authorList>
    </citation>
    <scope>NUCLEOTIDE SEQUENCE</scope>
</reference>
<gene>
    <name evidence="13" type="ORF">DIABBA_LOCUS12705</name>
</gene>
<evidence type="ECO:0000256" key="5">
    <source>
        <dbReference type="ARBA" id="ARBA00022845"/>
    </source>
</evidence>
<dbReference type="Proteomes" id="UP001153709">
    <property type="component" value="Chromosome 8"/>
</dbReference>
<evidence type="ECO:0000256" key="9">
    <source>
        <dbReference type="ARBA" id="ARBA00023128"/>
    </source>
</evidence>
<keyword evidence="5" id="KW-0810">Translation regulation</keyword>
<organism evidence="13 14">
    <name type="scientific">Diabrotica balteata</name>
    <name type="common">Banded cucumber beetle</name>
    <dbReference type="NCBI Taxonomy" id="107213"/>
    <lineage>
        <taxon>Eukaryota</taxon>
        <taxon>Metazoa</taxon>
        <taxon>Ecdysozoa</taxon>
        <taxon>Arthropoda</taxon>
        <taxon>Hexapoda</taxon>
        <taxon>Insecta</taxon>
        <taxon>Pterygota</taxon>
        <taxon>Neoptera</taxon>
        <taxon>Endopterygota</taxon>
        <taxon>Coleoptera</taxon>
        <taxon>Polyphaga</taxon>
        <taxon>Cucujiformia</taxon>
        <taxon>Chrysomeloidea</taxon>
        <taxon>Chrysomelidae</taxon>
        <taxon>Galerucinae</taxon>
        <taxon>Diabroticina</taxon>
        <taxon>Diabroticites</taxon>
        <taxon>Diabrotica</taxon>
    </lineage>
</organism>
<dbReference type="GO" id="GO:0005739">
    <property type="term" value="C:mitochondrion"/>
    <property type="evidence" value="ECO:0007669"/>
    <property type="project" value="UniProtKB-SubCell"/>
</dbReference>
<dbReference type="EMBL" id="OU898283">
    <property type="protein sequence ID" value="CAG9840000.1"/>
    <property type="molecule type" value="Genomic_DNA"/>
</dbReference>
<accession>A0A9N9TBV3</accession>
<dbReference type="NCBIfam" id="TIGR00756">
    <property type="entry name" value="PPR"/>
    <property type="match status" value="1"/>
</dbReference>
<evidence type="ECO:0000256" key="6">
    <source>
        <dbReference type="ARBA" id="ARBA00022884"/>
    </source>
</evidence>
<dbReference type="FunFam" id="1.25.40.10:FF:001004">
    <property type="entry name" value="Protein PTCD3 homolog, mitochondrial"/>
    <property type="match status" value="1"/>
</dbReference>
<dbReference type="InterPro" id="IPR037387">
    <property type="entry name" value="PTCD3"/>
</dbReference>
<keyword evidence="3" id="KW-0699">rRNA-binding</keyword>
<dbReference type="AlphaFoldDB" id="A0A9N9TBV3"/>
<keyword evidence="8" id="KW-0689">Ribosomal protein</keyword>
<evidence type="ECO:0000256" key="3">
    <source>
        <dbReference type="ARBA" id="ARBA00022730"/>
    </source>
</evidence>
<sequence length="689" mass="78979">MNKKKKYRLQQVKGNFFILFKKQLKTKRKNYLSSCKMNLSAVCFRRTPVVNSSLKTWVRGFSSSNAEEKIEIPNRIPRGPTDILRALESTISRDPTASHYKYHDDPFLIPKSNVSKRTFAMAQEAGRKAAHWIRKEHADLFNHLEADPIVPSFLPKLVYTEDSKVTEDDLKKVIQDIQILDAQLVYQLLKKQGVAISPETQQSLLELVCYFNSDDTLPEEFIEERWFKQSSNQKERQRKTWKDGSFAEELFQSIENPTAESYSAMIQGMSKYFQVDRAWKLFEEAQQKGLILSTNTYNSLLKVANFLKESFEMRWTFIVNLLSDMNRAGVKPNLGTMNAVLHSLSTMGRGKGVREYALQILAEFRGLGVEPSLGTWYYVLITYCKERGPISTILHDIMPHIENKVHKIKDQSDTYFFVTAMDICRNHLKDVELAKRVDKLLHFGSNYDLIGDSYKESIYYRHYFVLLATSIPLEEFMTTTYEILVPNIYVPEPGVMAEVLKQVELNGAIEYIPKLWSDMTVFDQIEQEKLIESITAIMVSNVPDKSSSLNENFANIAWDIHTRVENQNINKVNKLSLTGNLLGRILLLILRNNDFEKACIIMDKLDKDHQSIAGVPEIEALECFIDSCIERRAPSRAIACIQYCADSGFQEAGIFAAKLNEKLTLDESHLNSLSRIVGDVKLAKVSDQS</sequence>
<dbReference type="Pfam" id="PF22330">
    <property type="entry name" value="Rib_mS39_PPR"/>
    <property type="match status" value="1"/>
</dbReference>
<evidence type="ECO:0000256" key="11">
    <source>
        <dbReference type="ARBA" id="ARBA00035134"/>
    </source>
</evidence>
<dbReference type="PROSITE" id="PS51375">
    <property type="entry name" value="PPR"/>
    <property type="match status" value="1"/>
</dbReference>
<dbReference type="OrthoDB" id="185373at2759"/>
<keyword evidence="14" id="KW-1185">Reference proteome</keyword>
<keyword evidence="10" id="KW-0687">Ribonucleoprotein</keyword>
<dbReference type="Pfam" id="PF13812">
    <property type="entry name" value="PPR_3"/>
    <property type="match status" value="1"/>
</dbReference>
<dbReference type="GO" id="GO:1990904">
    <property type="term" value="C:ribonucleoprotein complex"/>
    <property type="evidence" value="ECO:0007669"/>
    <property type="project" value="UniProtKB-KW"/>
</dbReference>
<dbReference type="GO" id="GO:0005840">
    <property type="term" value="C:ribosome"/>
    <property type="evidence" value="ECO:0007669"/>
    <property type="project" value="UniProtKB-KW"/>
</dbReference>
<dbReference type="GO" id="GO:0006417">
    <property type="term" value="P:regulation of translation"/>
    <property type="evidence" value="ECO:0007669"/>
    <property type="project" value="UniProtKB-KW"/>
</dbReference>
<comment type="subcellular location">
    <subcellularLocation>
        <location evidence="1">Mitochondrion</location>
    </subcellularLocation>
</comment>
<comment type="similarity">
    <text evidence="2">Belongs to the mitochondrion-specific ribosomal protein mS39 family.</text>
</comment>
<evidence type="ECO:0000256" key="8">
    <source>
        <dbReference type="ARBA" id="ARBA00022980"/>
    </source>
</evidence>
<evidence type="ECO:0000256" key="12">
    <source>
        <dbReference type="PROSITE-ProRule" id="PRU00708"/>
    </source>
</evidence>
<dbReference type="GO" id="GO:0043024">
    <property type="term" value="F:ribosomal small subunit binding"/>
    <property type="evidence" value="ECO:0007669"/>
    <property type="project" value="InterPro"/>
</dbReference>
<dbReference type="GO" id="GO:0032543">
    <property type="term" value="P:mitochondrial translation"/>
    <property type="evidence" value="ECO:0007669"/>
    <property type="project" value="InterPro"/>
</dbReference>
<dbReference type="PANTHER" id="PTHR16276">
    <property type="entry name" value="PENTATRICOPEPTIDE REPEAT DOMAIN-CONTAINING PROTEIN 3"/>
    <property type="match status" value="1"/>
</dbReference>
<evidence type="ECO:0000256" key="10">
    <source>
        <dbReference type="ARBA" id="ARBA00023274"/>
    </source>
</evidence>
<keyword evidence="4" id="KW-0677">Repeat</keyword>
<keyword evidence="9" id="KW-0496">Mitochondrion</keyword>
<dbReference type="GO" id="GO:0019843">
    <property type="term" value="F:rRNA binding"/>
    <property type="evidence" value="ECO:0007669"/>
    <property type="project" value="UniProtKB-KW"/>
</dbReference>
<name>A0A9N9TBV3_DIABA</name>